<feature type="transmembrane region" description="Helical" evidence="6">
    <location>
        <begin position="289"/>
        <end position="306"/>
    </location>
</feature>
<evidence type="ECO:0000313" key="9">
    <source>
        <dbReference type="Proteomes" id="UP000008181"/>
    </source>
</evidence>
<dbReference type="RefSeq" id="XP_003654612.1">
    <property type="nucleotide sequence ID" value="XM_003654564.1"/>
</dbReference>
<evidence type="ECO:0000256" key="1">
    <source>
        <dbReference type="ARBA" id="ARBA00004141"/>
    </source>
</evidence>
<feature type="transmembrane region" description="Helical" evidence="6">
    <location>
        <begin position="326"/>
        <end position="347"/>
    </location>
</feature>
<evidence type="ECO:0000256" key="4">
    <source>
        <dbReference type="ARBA" id="ARBA00023136"/>
    </source>
</evidence>
<dbReference type="AlphaFoldDB" id="G2R8R0"/>
<evidence type="ECO:0000259" key="7">
    <source>
        <dbReference type="PROSITE" id="PS50850"/>
    </source>
</evidence>
<evidence type="ECO:0000256" key="2">
    <source>
        <dbReference type="ARBA" id="ARBA00022692"/>
    </source>
</evidence>
<comment type="subcellular location">
    <subcellularLocation>
        <location evidence="1">Membrane</location>
        <topology evidence="1">Multi-pass membrane protein</topology>
    </subcellularLocation>
</comment>
<dbReference type="EMBL" id="CP003011">
    <property type="protein sequence ID" value="AEO68276.1"/>
    <property type="molecule type" value="Genomic_DNA"/>
</dbReference>
<evidence type="ECO:0000256" key="3">
    <source>
        <dbReference type="ARBA" id="ARBA00022989"/>
    </source>
</evidence>
<sequence>MSEKSDAPDGSVSKTKDQADTTAVEVEPGMEKDSEKQDESGAEDGNDDGLMRGLQLVVFTIGMMAVMFLMCLDHYILATAVPRITTEFNALQDAAWYSSGYYLTNMVLQPAFGQMYALFSPKLNYLVSLVVFEAGSLICALAPSSAVLIVGRLISGVGGGGLYMGNVVFIGAAVPGRSRPLYIALICTLDGVASVCGPLLGGLFTDSERLTWRFCFWINLPIGFVAFLVLWWCLRDPPSLARTTAAIPVLQRLARVDWLSMTLLTAGFTMVLLALQWAGPVHPWSDPRVCGCLVGGGIALVLYFVYQHYQGEDAAIPYRVLRQRTVFFSAAFMLLMSMLIGALVYYLPFEFQAVRGDDATASGISNLAFLMPVMIVPLLSGAFISVTGFYVPLMYLGGALATAGSGLLITLRPSTPRPRIIAYQALAGIGAGLCHQIPYTSILHVVAPQDTIAASALSSLVNSLGAILGIVFSQAIFANVLIGNLGGVPGLDASAVLLAGPTNIGTAVPPSLVGVVRNAYAAALHSTYVLPAVAAGLSCISALGMEWKRIRS</sequence>
<feature type="transmembrane region" description="Helical" evidence="6">
    <location>
        <begin position="460"/>
        <end position="482"/>
    </location>
</feature>
<proteinExistence type="predicted"/>
<dbReference type="eggNOG" id="KOG0254">
    <property type="taxonomic scope" value="Eukaryota"/>
</dbReference>
<dbReference type="InterPro" id="IPR011701">
    <property type="entry name" value="MFS"/>
</dbReference>
<dbReference type="GO" id="GO:0005886">
    <property type="term" value="C:plasma membrane"/>
    <property type="evidence" value="ECO:0007669"/>
    <property type="project" value="TreeGrafter"/>
</dbReference>
<dbReference type="InterPro" id="IPR036259">
    <property type="entry name" value="MFS_trans_sf"/>
</dbReference>
<feature type="transmembrane region" description="Helical" evidence="6">
    <location>
        <begin position="125"/>
        <end position="150"/>
    </location>
</feature>
<feature type="domain" description="Major facilitator superfamily (MFS) profile" evidence="7">
    <location>
        <begin position="59"/>
        <end position="534"/>
    </location>
</feature>
<dbReference type="SUPFAM" id="SSF103473">
    <property type="entry name" value="MFS general substrate transporter"/>
    <property type="match status" value="1"/>
</dbReference>
<dbReference type="CDD" id="cd17502">
    <property type="entry name" value="MFS_Azr1_MDR_like"/>
    <property type="match status" value="1"/>
</dbReference>
<gene>
    <name evidence="8" type="ORF">THITE_2117715</name>
</gene>
<feature type="transmembrane region" description="Helical" evidence="6">
    <location>
        <begin position="56"/>
        <end position="78"/>
    </location>
</feature>
<feature type="transmembrane region" description="Helical" evidence="6">
    <location>
        <begin position="157"/>
        <end position="175"/>
    </location>
</feature>
<dbReference type="PANTHER" id="PTHR23501:SF198">
    <property type="entry name" value="AZOLE RESISTANCE PROTEIN 1-RELATED"/>
    <property type="match status" value="1"/>
</dbReference>
<dbReference type="KEGG" id="ttt:THITE_2117715"/>
<evidence type="ECO:0000256" key="5">
    <source>
        <dbReference type="SAM" id="MobiDB-lite"/>
    </source>
</evidence>
<organism evidence="8 9">
    <name type="scientific">Thermothielavioides terrestris (strain ATCC 38088 / NRRL 8126)</name>
    <name type="common">Thielavia terrestris</name>
    <dbReference type="NCBI Taxonomy" id="578455"/>
    <lineage>
        <taxon>Eukaryota</taxon>
        <taxon>Fungi</taxon>
        <taxon>Dikarya</taxon>
        <taxon>Ascomycota</taxon>
        <taxon>Pezizomycotina</taxon>
        <taxon>Sordariomycetes</taxon>
        <taxon>Sordariomycetidae</taxon>
        <taxon>Sordariales</taxon>
        <taxon>Chaetomiaceae</taxon>
        <taxon>Thermothielavioides</taxon>
        <taxon>Thermothielavioides terrestris</taxon>
    </lineage>
</organism>
<feature type="transmembrane region" description="Helical" evidence="6">
    <location>
        <begin position="519"/>
        <end position="543"/>
    </location>
</feature>
<reference evidence="8 9" key="1">
    <citation type="journal article" date="2011" name="Nat. Biotechnol.">
        <title>Comparative genomic analysis of the thermophilic biomass-degrading fungi Myceliophthora thermophila and Thielavia terrestris.</title>
        <authorList>
            <person name="Berka R.M."/>
            <person name="Grigoriev I.V."/>
            <person name="Otillar R."/>
            <person name="Salamov A."/>
            <person name="Grimwood J."/>
            <person name="Reid I."/>
            <person name="Ishmael N."/>
            <person name="John T."/>
            <person name="Darmond C."/>
            <person name="Moisan M.-C."/>
            <person name="Henrissat B."/>
            <person name="Coutinho P.M."/>
            <person name="Lombard V."/>
            <person name="Natvig D.O."/>
            <person name="Lindquist E."/>
            <person name="Schmutz J."/>
            <person name="Lucas S."/>
            <person name="Harris P."/>
            <person name="Powlowski J."/>
            <person name="Bellemare A."/>
            <person name="Taylor D."/>
            <person name="Butler G."/>
            <person name="de Vries R.P."/>
            <person name="Allijn I.E."/>
            <person name="van den Brink J."/>
            <person name="Ushinsky S."/>
            <person name="Storms R."/>
            <person name="Powell A.J."/>
            <person name="Paulsen I.T."/>
            <person name="Elbourne L.D.H."/>
            <person name="Baker S.E."/>
            <person name="Magnuson J."/>
            <person name="LaBoissiere S."/>
            <person name="Clutterbuck A.J."/>
            <person name="Martinez D."/>
            <person name="Wogulis M."/>
            <person name="de Leon A.L."/>
            <person name="Rey M.W."/>
            <person name="Tsang A."/>
        </authorList>
    </citation>
    <scope>NUCLEOTIDE SEQUENCE [LARGE SCALE GENOMIC DNA]</scope>
    <source>
        <strain evidence="9">ATCC 38088 / NRRL 8126</strain>
    </source>
</reference>
<dbReference type="GO" id="GO:0022857">
    <property type="term" value="F:transmembrane transporter activity"/>
    <property type="evidence" value="ECO:0007669"/>
    <property type="project" value="InterPro"/>
</dbReference>
<keyword evidence="9" id="KW-1185">Reference proteome</keyword>
<feature type="transmembrane region" description="Helical" evidence="6">
    <location>
        <begin position="258"/>
        <end position="277"/>
    </location>
</feature>
<dbReference type="PANTHER" id="PTHR23501">
    <property type="entry name" value="MAJOR FACILITATOR SUPERFAMILY"/>
    <property type="match status" value="1"/>
</dbReference>
<feature type="transmembrane region" description="Helical" evidence="6">
    <location>
        <begin position="181"/>
        <end position="204"/>
    </location>
</feature>
<feature type="region of interest" description="Disordered" evidence="5">
    <location>
        <begin position="1"/>
        <end position="47"/>
    </location>
</feature>
<feature type="transmembrane region" description="Helical" evidence="6">
    <location>
        <begin position="393"/>
        <end position="411"/>
    </location>
</feature>
<dbReference type="PROSITE" id="PS50850">
    <property type="entry name" value="MFS"/>
    <property type="match status" value="1"/>
</dbReference>
<dbReference type="GeneID" id="11518661"/>
<keyword evidence="3 6" id="KW-1133">Transmembrane helix</keyword>
<name>G2R8R0_THETT</name>
<keyword evidence="2 6" id="KW-0812">Transmembrane</keyword>
<dbReference type="HOGENOM" id="CLU_000960_22_1_1"/>
<dbReference type="OrthoDB" id="10021397at2759"/>
<protein>
    <recommendedName>
        <fullName evidence="7">Major facilitator superfamily (MFS) profile domain-containing protein</fullName>
    </recommendedName>
</protein>
<dbReference type="InterPro" id="IPR020846">
    <property type="entry name" value="MFS_dom"/>
</dbReference>
<feature type="transmembrane region" description="Helical" evidence="6">
    <location>
        <begin position="367"/>
        <end position="387"/>
    </location>
</feature>
<accession>G2R8R0</accession>
<evidence type="ECO:0000313" key="8">
    <source>
        <dbReference type="EMBL" id="AEO68276.1"/>
    </source>
</evidence>
<evidence type="ECO:0000256" key="6">
    <source>
        <dbReference type="SAM" id="Phobius"/>
    </source>
</evidence>
<feature type="compositionally biased region" description="Basic and acidic residues" evidence="5">
    <location>
        <begin position="29"/>
        <end position="39"/>
    </location>
</feature>
<dbReference type="Proteomes" id="UP000008181">
    <property type="component" value="Chromosome 3"/>
</dbReference>
<dbReference type="Pfam" id="PF07690">
    <property type="entry name" value="MFS_1"/>
    <property type="match status" value="1"/>
</dbReference>
<keyword evidence="4 6" id="KW-0472">Membrane</keyword>
<feature type="transmembrane region" description="Helical" evidence="6">
    <location>
        <begin position="216"/>
        <end position="234"/>
    </location>
</feature>
<dbReference type="Gene3D" id="1.20.1250.20">
    <property type="entry name" value="MFS general substrate transporter like domains"/>
    <property type="match status" value="1"/>
</dbReference>